<feature type="domain" description="Major facilitator superfamily (MFS) profile" evidence="6">
    <location>
        <begin position="23"/>
        <end position="424"/>
    </location>
</feature>
<evidence type="ECO:0000256" key="2">
    <source>
        <dbReference type="ARBA" id="ARBA00022692"/>
    </source>
</evidence>
<dbReference type="PROSITE" id="PS50850">
    <property type="entry name" value="MFS"/>
    <property type="match status" value="1"/>
</dbReference>
<dbReference type="AlphaFoldDB" id="A0A238W2M9"/>
<feature type="transmembrane region" description="Helical" evidence="5">
    <location>
        <begin position="241"/>
        <end position="261"/>
    </location>
</feature>
<dbReference type="PANTHER" id="PTHR23528">
    <property type="match status" value="1"/>
</dbReference>
<feature type="transmembrane region" description="Helical" evidence="5">
    <location>
        <begin position="98"/>
        <end position="117"/>
    </location>
</feature>
<evidence type="ECO:0000313" key="7">
    <source>
        <dbReference type="EMBL" id="SNR39969.1"/>
    </source>
</evidence>
<comment type="subcellular location">
    <subcellularLocation>
        <location evidence="1">Cell membrane</location>
        <topology evidence="1">Multi-pass membrane protein</topology>
    </subcellularLocation>
</comment>
<feature type="transmembrane region" description="Helical" evidence="5">
    <location>
        <begin position="123"/>
        <end position="145"/>
    </location>
</feature>
<dbReference type="InterPro" id="IPR005829">
    <property type="entry name" value="Sugar_transporter_CS"/>
</dbReference>
<gene>
    <name evidence="7" type="ORF">SAMN06264365_10246</name>
</gene>
<dbReference type="PROSITE" id="PS00216">
    <property type="entry name" value="SUGAR_TRANSPORT_1"/>
    <property type="match status" value="1"/>
</dbReference>
<keyword evidence="2 5" id="KW-0812">Transmembrane</keyword>
<evidence type="ECO:0000256" key="5">
    <source>
        <dbReference type="SAM" id="Phobius"/>
    </source>
</evidence>
<feature type="transmembrane region" description="Helical" evidence="5">
    <location>
        <begin position="157"/>
        <end position="179"/>
    </location>
</feature>
<name>A0A238W2M9_9ACTN</name>
<evidence type="ECO:0000256" key="3">
    <source>
        <dbReference type="ARBA" id="ARBA00022989"/>
    </source>
</evidence>
<feature type="transmembrane region" description="Helical" evidence="5">
    <location>
        <begin position="21"/>
        <end position="46"/>
    </location>
</feature>
<proteinExistence type="predicted"/>
<reference evidence="7 8" key="1">
    <citation type="submission" date="2017-06" db="EMBL/GenBank/DDBJ databases">
        <authorList>
            <person name="Kim H.J."/>
            <person name="Triplett B.A."/>
        </authorList>
    </citation>
    <scope>NUCLEOTIDE SEQUENCE [LARGE SCALE GENOMIC DNA]</scope>
    <source>
        <strain evidence="7 8">DSM 43151</strain>
    </source>
</reference>
<evidence type="ECO:0000313" key="8">
    <source>
        <dbReference type="Proteomes" id="UP000198415"/>
    </source>
</evidence>
<protein>
    <submittedName>
        <fullName evidence="7">Na+/melibiose symporter</fullName>
    </submittedName>
</protein>
<evidence type="ECO:0000259" key="6">
    <source>
        <dbReference type="PROSITE" id="PS50850"/>
    </source>
</evidence>
<dbReference type="SUPFAM" id="SSF103473">
    <property type="entry name" value="MFS general substrate transporter"/>
    <property type="match status" value="1"/>
</dbReference>
<dbReference type="InterPro" id="IPR020846">
    <property type="entry name" value="MFS_dom"/>
</dbReference>
<sequence>MSTTDAYRKSRLSLRDEPRHASPGFLAALTLAHFGMWVALLTPAIAALQLKINAIGPADRETSLSLVLGLGAVLGLLANPVFGHLSDRTTARLGMRRPWLIGGATAALGGLALTGAANSVVTLAIGWCVASLALNALLATMLALLPDQVPAGQRGTASALMAVGQALAAGAGAGIANGLAGTPVAMFAVPGVIALVTVLVLAARLDDRRLDPADRPPLALRELARSFRVDPRRCPDFGWAWVSRFMIFMAIYSVLTYQVFYLDARMGLTEQEATRAILTGVLVQIVAVVASGNLVGWLSDRFGRRRIFVCVSALIAATGLLTLAVAWNMPQFYLAMVLTGLGQGTYFAVDLALVTDVLPNRWADAGKDLGVMNVANTLPQSLAPAIAPPLLAIGGGGNYTMLFLTGALFALLSGLSVLRVKGAR</sequence>
<dbReference type="InterPro" id="IPR011701">
    <property type="entry name" value="MFS"/>
</dbReference>
<dbReference type="Proteomes" id="UP000198415">
    <property type="component" value="Unassembled WGS sequence"/>
</dbReference>
<keyword evidence="8" id="KW-1185">Reference proteome</keyword>
<feature type="transmembrane region" description="Helical" evidence="5">
    <location>
        <begin position="399"/>
        <end position="418"/>
    </location>
</feature>
<keyword evidence="3 5" id="KW-1133">Transmembrane helix</keyword>
<dbReference type="Gene3D" id="1.20.1250.20">
    <property type="entry name" value="MFS general substrate transporter like domains"/>
    <property type="match status" value="1"/>
</dbReference>
<dbReference type="PANTHER" id="PTHR23528:SF1">
    <property type="entry name" value="MAJOR FACILITATOR SUPERFAMILY (MFS) PROFILE DOMAIN-CONTAINING PROTEIN"/>
    <property type="match status" value="1"/>
</dbReference>
<dbReference type="GO" id="GO:0005886">
    <property type="term" value="C:plasma membrane"/>
    <property type="evidence" value="ECO:0007669"/>
    <property type="project" value="UniProtKB-SubCell"/>
</dbReference>
<feature type="transmembrane region" description="Helical" evidence="5">
    <location>
        <begin position="66"/>
        <end position="86"/>
    </location>
</feature>
<dbReference type="RefSeq" id="WP_179276959.1">
    <property type="nucleotide sequence ID" value="NZ_BOMU01000124.1"/>
</dbReference>
<dbReference type="EMBL" id="FZNR01000002">
    <property type="protein sequence ID" value="SNR39969.1"/>
    <property type="molecule type" value="Genomic_DNA"/>
</dbReference>
<evidence type="ECO:0000256" key="1">
    <source>
        <dbReference type="ARBA" id="ARBA00004651"/>
    </source>
</evidence>
<keyword evidence="4 5" id="KW-0472">Membrane</keyword>
<dbReference type="InterPro" id="IPR036259">
    <property type="entry name" value="MFS_trans_sf"/>
</dbReference>
<dbReference type="GO" id="GO:0022857">
    <property type="term" value="F:transmembrane transporter activity"/>
    <property type="evidence" value="ECO:0007669"/>
    <property type="project" value="InterPro"/>
</dbReference>
<organism evidence="7 8">
    <name type="scientific">Actinoplanes regularis</name>
    <dbReference type="NCBI Taxonomy" id="52697"/>
    <lineage>
        <taxon>Bacteria</taxon>
        <taxon>Bacillati</taxon>
        <taxon>Actinomycetota</taxon>
        <taxon>Actinomycetes</taxon>
        <taxon>Micromonosporales</taxon>
        <taxon>Micromonosporaceae</taxon>
        <taxon>Actinoplanes</taxon>
    </lineage>
</organism>
<dbReference type="Pfam" id="PF07690">
    <property type="entry name" value="MFS_1"/>
    <property type="match status" value="1"/>
</dbReference>
<feature type="transmembrane region" description="Helical" evidence="5">
    <location>
        <begin position="185"/>
        <end position="205"/>
    </location>
</feature>
<accession>A0A238W2M9</accession>
<feature type="transmembrane region" description="Helical" evidence="5">
    <location>
        <begin position="273"/>
        <end position="295"/>
    </location>
</feature>
<feature type="transmembrane region" description="Helical" evidence="5">
    <location>
        <begin position="307"/>
        <end position="327"/>
    </location>
</feature>
<evidence type="ECO:0000256" key="4">
    <source>
        <dbReference type="ARBA" id="ARBA00023136"/>
    </source>
</evidence>